<dbReference type="Proteomes" id="UP000238034">
    <property type="component" value="Unassembled WGS sequence"/>
</dbReference>
<evidence type="ECO:0000313" key="1">
    <source>
        <dbReference type="EMBL" id="PRY51491.1"/>
    </source>
</evidence>
<sequence length="84" mass="9509">MIDLSDIEKGNVKLPIDSTQALVEILRLSVSNQAMINALTHVLLFETSLIPESERDKIAEILKDRHDSRFNEMWAAYVNAVAKK</sequence>
<dbReference type="EMBL" id="PVTH01000007">
    <property type="protein sequence ID" value="PRY51491.1"/>
    <property type="molecule type" value="Genomic_DNA"/>
</dbReference>
<gene>
    <name evidence="1" type="ORF">B0I27_10776</name>
</gene>
<comment type="caution">
    <text evidence="1">The sequence shown here is derived from an EMBL/GenBank/DDBJ whole genome shotgun (WGS) entry which is preliminary data.</text>
</comment>
<organism evidence="1 2">
    <name type="scientific">Arcticibacter pallidicorallinus</name>
    <dbReference type="NCBI Taxonomy" id="1259464"/>
    <lineage>
        <taxon>Bacteria</taxon>
        <taxon>Pseudomonadati</taxon>
        <taxon>Bacteroidota</taxon>
        <taxon>Sphingobacteriia</taxon>
        <taxon>Sphingobacteriales</taxon>
        <taxon>Sphingobacteriaceae</taxon>
        <taxon>Arcticibacter</taxon>
    </lineage>
</organism>
<name>A0A2T0U0P8_9SPHI</name>
<evidence type="ECO:0000313" key="2">
    <source>
        <dbReference type="Proteomes" id="UP000238034"/>
    </source>
</evidence>
<accession>A0A2T0U0P8</accession>
<dbReference type="AlphaFoldDB" id="A0A2T0U0P8"/>
<dbReference type="RefSeq" id="WP_106293786.1">
    <property type="nucleotide sequence ID" value="NZ_PVTH01000007.1"/>
</dbReference>
<protein>
    <submittedName>
        <fullName evidence="1">Uncharacterized protein</fullName>
    </submittedName>
</protein>
<reference evidence="1 2" key="1">
    <citation type="submission" date="2018-03" db="EMBL/GenBank/DDBJ databases">
        <title>Genomic Encyclopedia of Type Strains, Phase III (KMG-III): the genomes of soil and plant-associated and newly described type strains.</title>
        <authorList>
            <person name="Whitman W."/>
        </authorList>
    </citation>
    <scope>NUCLEOTIDE SEQUENCE [LARGE SCALE GENOMIC DNA]</scope>
    <source>
        <strain evidence="1 2">CGMCC 1.9313</strain>
    </source>
</reference>
<keyword evidence="2" id="KW-1185">Reference proteome</keyword>
<proteinExistence type="predicted"/>